<dbReference type="InterPro" id="IPR032675">
    <property type="entry name" value="LRR_dom_sf"/>
</dbReference>
<feature type="compositionally biased region" description="Polar residues" evidence="4">
    <location>
        <begin position="710"/>
        <end position="722"/>
    </location>
</feature>
<dbReference type="FunFam" id="3.40.50.300:FF:000828">
    <property type="entry name" value="leucine-rich repeat and guanylate kinase domain-containing protein-like"/>
    <property type="match status" value="1"/>
</dbReference>
<evidence type="ECO:0000313" key="6">
    <source>
        <dbReference type="EMBL" id="KAK6179847.1"/>
    </source>
</evidence>
<accession>A0AAN8PKZ7</accession>
<dbReference type="PANTHER" id="PTHR23117">
    <property type="entry name" value="GUANYLATE KINASE-RELATED"/>
    <property type="match status" value="1"/>
</dbReference>
<dbReference type="SMART" id="SM00072">
    <property type="entry name" value="GuKc"/>
    <property type="match status" value="1"/>
</dbReference>
<dbReference type="FunFam" id="3.30.63.10:FF:000002">
    <property type="entry name" value="Guanylate kinase 1"/>
    <property type="match status" value="1"/>
</dbReference>
<organism evidence="6 7">
    <name type="scientific">Patella caerulea</name>
    <name type="common">Rayed Mediterranean limpet</name>
    <dbReference type="NCBI Taxonomy" id="87958"/>
    <lineage>
        <taxon>Eukaryota</taxon>
        <taxon>Metazoa</taxon>
        <taxon>Spiralia</taxon>
        <taxon>Lophotrochozoa</taxon>
        <taxon>Mollusca</taxon>
        <taxon>Gastropoda</taxon>
        <taxon>Patellogastropoda</taxon>
        <taxon>Patelloidea</taxon>
        <taxon>Patellidae</taxon>
        <taxon>Patella</taxon>
    </lineage>
</organism>
<dbReference type="InterPro" id="IPR003591">
    <property type="entry name" value="Leu-rich_rpt_typical-subtyp"/>
</dbReference>
<dbReference type="AlphaFoldDB" id="A0AAN8PKZ7"/>
<reference evidence="6 7" key="1">
    <citation type="submission" date="2024-01" db="EMBL/GenBank/DDBJ databases">
        <title>The genome of the rayed Mediterranean limpet Patella caerulea (Linnaeus, 1758).</title>
        <authorList>
            <person name="Anh-Thu Weber A."/>
            <person name="Halstead-Nussloch G."/>
        </authorList>
    </citation>
    <scope>NUCLEOTIDE SEQUENCE [LARGE SCALE GENOMIC DNA]</scope>
    <source>
        <strain evidence="6">AATW-2023a</strain>
        <tissue evidence="6">Whole specimen</tissue>
    </source>
</reference>
<proteinExistence type="predicted"/>
<dbReference type="PANTHER" id="PTHR23117:SF18">
    <property type="entry name" value="LEUCINE-RICH REPEAT AND GUANYLATE KINASE DOMAIN-CONTAINING PROTEIN"/>
    <property type="match status" value="1"/>
</dbReference>
<feature type="compositionally biased region" description="Low complexity" evidence="4">
    <location>
        <begin position="624"/>
        <end position="635"/>
    </location>
</feature>
<evidence type="ECO:0000256" key="1">
    <source>
        <dbReference type="ARBA" id="ARBA00022614"/>
    </source>
</evidence>
<dbReference type="Pfam" id="PF00625">
    <property type="entry name" value="Guanylate_kin"/>
    <property type="match status" value="1"/>
</dbReference>
<dbReference type="PROSITE" id="PS51450">
    <property type="entry name" value="LRR"/>
    <property type="match status" value="7"/>
</dbReference>
<keyword evidence="2" id="KW-0808">Transferase</keyword>
<dbReference type="Proteomes" id="UP001347796">
    <property type="component" value="Unassembled WGS sequence"/>
</dbReference>
<dbReference type="SMART" id="SM00365">
    <property type="entry name" value="LRR_SD22"/>
    <property type="match status" value="6"/>
</dbReference>
<feature type="region of interest" description="Disordered" evidence="4">
    <location>
        <begin position="762"/>
        <end position="803"/>
    </location>
</feature>
<dbReference type="GO" id="GO:0005829">
    <property type="term" value="C:cytosol"/>
    <property type="evidence" value="ECO:0007669"/>
    <property type="project" value="TreeGrafter"/>
</dbReference>
<feature type="region of interest" description="Disordered" evidence="4">
    <location>
        <begin position="678"/>
        <end position="738"/>
    </location>
</feature>
<dbReference type="PROSITE" id="PS50052">
    <property type="entry name" value="GUANYLATE_KINASE_2"/>
    <property type="match status" value="1"/>
</dbReference>
<dbReference type="Pfam" id="PF13855">
    <property type="entry name" value="LRR_8"/>
    <property type="match status" value="1"/>
</dbReference>
<evidence type="ECO:0000259" key="5">
    <source>
        <dbReference type="PROSITE" id="PS50052"/>
    </source>
</evidence>
<gene>
    <name evidence="6" type="ORF">SNE40_012111</name>
</gene>
<dbReference type="GO" id="GO:0004385">
    <property type="term" value="F:GMP kinase activity"/>
    <property type="evidence" value="ECO:0007669"/>
    <property type="project" value="TreeGrafter"/>
</dbReference>
<protein>
    <recommendedName>
        <fullName evidence="5">Guanylate kinase-like domain-containing protein</fullName>
    </recommendedName>
</protein>
<sequence length="803" mass="90165">MAAKDHDDCELNASLNVNSVMSGEGGELEHYKASVDILTLLTQDQSPRIMETEENDLMLDNETEEELEIENIELSPGGILDEETIGRGLSNLGRSANGMHQVYLHLTVPGFQLIDINILQEYTHLQKVELPHNQLTDLSVLSNCPHLLILDVSHNLLDSVLGFEPPKNLQEVDLSYNEIEVMTDLSAHHSLKKLNLSYNKISEIDGLTQCRRLTELNLSHNNIAKIQGLSELPIQHLNLSHNNITKIENIESLKLLRVLDLSGNKVRSLKGLEEHDVLESVDLESNEVIDLIEIKYLQNLRMMRKLNLQHNPIEELPNYRLCILFRLQSLTELDRHKVEVEEKVASKNMFEPPPEVVAARDHAMHVVYSFLQPARILESTLPSKETPYPMLVIVGPQGSGKKDLALKLVEEFSDFFGFGISHTTRIPYSGEVNGVDYHFTTLEKFENDIKLGKFVETHQINGAWYGLQMESIQNVAREGQACVVHMELEGVLTLKNTHFEPRYVLMVPMNKEAHEKRLRDRGIYPENQILDTVKTGDVYSNYNQNHPGFFDMMINSENIQEAYIRLRQLVMNYLGISSLSPSTEVAGETSSRLEAIDHFPPPTTTSTANLITRSWSRPSISETQSIRAQQSSASRGIVEEESLKRRQSAAKDVVVGYIPPLYEQLLEKCPRTAPQTVESQLGLGDDGQRACSAPANNIPVRKGPPRMDSPDSSESNITSSHLSDLDSATDLHADRSPYDTTRAVEPIIGPLDLIEEGYRLSSSTRLNAPRPPSASRPDSQSSQLLNRPGSERHMVLPPIQPVN</sequence>
<dbReference type="SMART" id="SM00369">
    <property type="entry name" value="LRR_TYP"/>
    <property type="match status" value="4"/>
</dbReference>
<dbReference type="Pfam" id="PF14580">
    <property type="entry name" value="LRR_9"/>
    <property type="match status" value="1"/>
</dbReference>
<evidence type="ECO:0000256" key="2">
    <source>
        <dbReference type="ARBA" id="ARBA00022679"/>
    </source>
</evidence>
<keyword evidence="7" id="KW-1185">Reference proteome</keyword>
<dbReference type="EMBL" id="JAZGQO010000008">
    <property type="protein sequence ID" value="KAK6179847.1"/>
    <property type="molecule type" value="Genomic_DNA"/>
</dbReference>
<evidence type="ECO:0000313" key="7">
    <source>
        <dbReference type="Proteomes" id="UP001347796"/>
    </source>
</evidence>
<dbReference type="InterPro" id="IPR001611">
    <property type="entry name" value="Leu-rich_rpt"/>
</dbReference>
<dbReference type="InterPro" id="IPR027417">
    <property type="entry name" value="P-loop_NTPase"/>
</dbReference>
<feature type="domain" description="Guanylate kinase-like" evidence="5">
    <location>
        <begin position="388"/>
        <end position="571"/>
    </location>
</feature>
<comment type="caution">
    <text evidence="6">The sequence shown here is derived from an EMBL/GenBank/DDBJ whole genome shotgun (WGS) entry which is preliminary data.</text>
</comment>
<dbReference type="Gene3D" id="3.80.10.10">
    <property type="entry name" value="Ribonuclease Inhibitor"/>
    <property type="match status" value="2"/>
</dbReference>
<evidence type="ECO:0000256" key="4">
    <source>
        <dbReference type="SAM" id="MobiDB-lite"/>
    </source>
</evidence>
<dbReference type="Gene3D" id="3.40.50.300">
    <property type="entry name" value="P-loop containing nucleotide triphosphate hydrolases"/>
    <property type="match status" value="1"/>
</dbReference>
<dbReference type="SUPFAM" id="SSF52058">
    <property type="entry name" value="L domain-like"/>
    <property type="match status" value="1"/>
</dbReference>
<keyword evidence="3" id="KW-0677">Repeat</keyword>
<dbReference type="InterPro" id="IPR008144">
    <property type="entry name" value="Guanylate_kin-like_dom"/>
</dbReference>
<dbReference type="InterPro" id="IPR008145">
    <property type="entry name" value="GK/Ca_channel_bsu"/>
</dbReference>
<feature type="region of interest" description="Disordered" evidence="4">
    <location>
        <begin position="622"/>
        <end position="645"/>
    </location>
</feature>
<dbReference type="CDD" id="cd00071">
    <property type="entry name" value="GMPK"/>
    <property type="match status" value="1"/>
</dbReference>
<evidence type="ECO:0000256" key="3">
    <source>
        <dbReference type="ARBA" id="ARBA00022737"/>
    </source>
</evidence>
<keyword evidence="1" id="KW-0433">Leucine-rich repeat</keyword>
<dbReference type="SUPFAM" id="SSF52540">
    <property type="entry name" value="P-loop containing nucleoside triphosphate hydrolases"/>
    <property type="match status" value="1"/>
</dbReference>
<dbReference type="GO" id="GO:0009966">
    <property type="term" value="P:regulation of signal transduction"/>
    <property type="evidence" value="ECO:0007669"/>
    <property type="project" value="UniProtKB-ARBA"/>
</dbReference>
<name>A0AAN8PKZ7_PATCE</name>